<dbReference type="PANTHER" id="PTHR30175">
    <property type="entry name" value="PHOSPHOTRANSFERASE SYSTEM TRANSPORT PROTEIN"/>
    <property type="match status" value="1"/>
</dbReference>
<evidence type="ECO:0000256" key="1">
    <source>
        <dbReference type="SAM" id="Phobius"/>
    </source>
</evidence>
<evidence type="ECO:0000313" key="2">
    <source>
        <dbReference type="EMBL" id="PKG24698.1"/>
    </source>
</evidence>
<dbReference type="OrthoDB" id="6594574at2"/>
<evidence type="ECO:0000313" key="3">
    <source>
        <dbReference type="Proteomes" id="UP000233375"/>
    </source>
</evidence>
<dbReference type="PANTHER" id="PTHR30175:SF1">
    <property type="entry name" value="PTS SYSTEM ARBUTIN-, CELLOBIOSE-, AND SALICIN-SPECIFIC EIIBC COMPONENT-RELATED"/>
    <property type="match status" value="1"/>
</dbReference>
<feature type="transmembrane region" description="Helical" evidence="1">
    <location>
        <begin position="262"/>
        <end position="295"/>
    </location>
</feature>
<sequence>MKNIIIIGSSGGNLFNLGGANPKKLLDEILLQSEAAGLCLKNIQFIAADESMDTAKASTNTNIYSYKEDSIVNYFQGNLKEANQQATLLDQQLAEAIRNDAIDGIIAMSVDALGANKQTIAAAIEKKIPVVGTGGTSMATITSMGANVISSSGTTGSTNRTRAISFVSSLCKYWHIKFNPVIGSPNKKESTAQGSIWKNINIRGIMVSSLPGFIAMALILAISQIPALKGLSAVFDLMINALPVMLAVIAAKQVSDLDEVSIIAGVIAGILSTSGGIIGGIIAGIMAGVLVHFFFKKCIEWRFPITTVNIVSGGLAGLIAGLIVYYLIGPIALQAGNLIKEVIEQTVAFSPILAGIIAGLLIWPAILGGVYHAAILPIVLLEMEKTGNSFLGAVDMVGLVMVAAGINLANILSPRDRGESAVATPGFLINMGFGTFVESAYPFMFSNKIVFGGALLSAGIGGALVGLFNVRGTAYVPSFTAPFLSNNISGFIIAMVVPLICAFLITLIANKVSVKNSKQAIESKREVAAGKAE</sequence>
<feature type="transmembrane region" description="Helical" evidence="1">
    <location>
        <begin position="205"/>
        <end position="223"/>
    </location>
</feature>
<keyword evidence="2" id="KW-0813">Transport</keyword>
<dbReference type="Proteomes" id="UP000233375">
    <property type="component" value="Unassembled WGS sequence"/>
</dbReference>
<keyword evidence="1" id="KW-1133">Transmembrane helix</keyword>
<dbReference type="GO" id="GO:0005886">
    <property type="term" value="C:plasma membrane"/>
    <property type="evidence" value="ECO:0007669"/>
    <property type="project" value="TreeGrafter"/>
</dbReference>
<feature type="transmembrane region" description="Helical" evidence="1">
    <location>
        <begin position="307"/>
        <end position="328"/>
    </location>
</feature>
<dbReference type="GO" id="GO:0009401">
    <property type="term" value="P:phosphoenolpyruvate-dependent sugar phosphotransferase system"/>
    <property type="evidence" value="ECO:0007669"/>
    <property type="project" value="TreeGrafter"/>
</dbReference>
<dbReference type="RefSeq" id="WP_101176128.1">
    <property type="nucleotide sequence ID" value="NZ_PISE01000011.1"/>
</dbReference>
<keyword evidence="1" id="KW-0812">Transmembrane</keyword>
<keyword evidence="3" id="KW-1185">Reference proteome</keyword>
<gene>
    <name evidence="2" type="ORF">CWS01_05445</name>
</gene>
<feature type="transmembrane region" description="Helical" evidence="1">
    <location>
        <begin position="393"/>
        <end position="412"/>
    </location>
</feature>
<dbReference type="AlphaFoldDB" id="A0A2N0Z5A5"/>
<accession>A0A2N0Z5A5</accession>
<proteinExistence type="predicted"/>
<protein>
    <submittedName>
        <fullName evidence="2">PTS sugar transporter</fullName>
    </submittedName>
</protein>
<feature type="transmembrane region" description="Helical" evidence="1">
    <location>
        <begin position="418"/>
        <end position="437"/>
    </location>
</feature>
<feature type="transmembrane region" description="Helical" evidence="1">
    <location>
        <begin position="348"/>
        <end position="381"/>
    </location>
</feature>
<reference evidence="2 3" key="1">
    <citation type="journal article" date="2003" name="Int. J. Syst. Evol. Microbiol.">
        <title>Bacillus nealsonii sp. nov., isolated from a spacecraft-assembly facility, whose spores are gamma-radiation resistant.</title>
        <authorList>
            <person name="Venkateswaran K."/>
            <person name="Kempf M."/>
            <person name="Chen F."/>
            <person name="Satomi M."/>
            <person name="Nicholson W."/>
            <person name="Kern R."/>
        </authorList>
    </citation>
    <scope>NUCLEOTIDE SEQUENCE [LARGE SCALE GENOMIC DNA]</scope>
    <source>
        <strain evidence="2 3">FO-92</strain>
    </source>
</reference>
<keyword evidence="1" id="KW-0472">Membrane</keyword>
<feature type="transmembrane region" description="Helical" evidence="1">
    <location>
        <begin position="449"/>
        <end position="468"/>
    </location>
</feature>
<name>A0A2N0Z5A5_9BACI</name>
<feature type="transmembrane region" description="Helical" evidence="1">
    <location>
        <begin position="488"/>
        <end position="509"/>
    </location>
</feature>
<comment type="caution">
    <text evidence="2">The sequence shown here is derived from an EMBL/GenBank/DDBJ whole genome shotgun (WGS) entry which is preliminary data.</text>
</comment>
<organism evidence="2 3">
    <name type="scientific">Niallia nealsonii</name>
    <dbReference type="NCBI Taxonomy" id="115979"/>
    <lineage>
        <taxon>Bacteria</taxon>
        <taxon>Bacillati</taxon>
        <taxon>Bacillota</taxon>
        <taxon>Bacilli</taxon>
        <taxon>Bacillales</taxon>
        <taxon>Bacillaceae</taxon>
        <taxon>Niallia</taxon>
    </lineage>
</organism>
<dbReference type="EMBL" id="PISE01000011">
    <property type="protein sequence ID" value="PKG24698.1"/>
    <property type="molecule type" value="Genomic_DNA"/>
</dbReference>
<dbReference type="GO" id="GO:0015771">
    <property type="term" value="P:trehalose transport"/>
    <property type="evidence" value="ECO:0007669"/>
    <property type="project" value="TreeGrafter"/>
</dbReference>
<keyword evidence="2" id="KW-0762">Sugar transport</keyword>
<dbReference type="InterPro" id="IPR050558">
    <property type="entry name" value="PTS_Sugar-Specific_Components"/>
</dbReference>
<dbReference type="GO" id="GO:0090589">
    <property type="term" value="F:protein-phosphocysteine-trehalose phosphotransferase system transporter activity"/>
    <property type="evidence" value="ECO:0007669"/>
    <property type="project" value="TreeGrafter"/>
</dbReference>